<dbReference type="Proteomes" id="UP001168528">
    <property type="component" value="Unassembled WGS sequence"/>
</dbReference>
<comment type="caution">
    <text evidence="1">The sequence shown here is derived from an EMBL/GenBank/DDBJ whole genome shotgun (WGS) entry which is preliminary data.</text>
</comment>
<dbReference type="RefSeq" id="WP_302039560.1">
    <property type="nucleotide sequence ID" value="NZ_JAUKPO010000013.1"/>
</dbReference>
<dbReference type="InterPro" id="IPR005358">
    <property type="entry name" value="Puta_zinc/iron-chelating_dom"/>
</dbReference>
<dbReference type="PANTHER" id="PTHR35866">
    <property type="entry name" value="PUTATIVE-RELATED"/>
    <property type="match status" value="1"/>
</dbReference>
<gene>
    <name evidence="1" type="ORF">Q0590_20965</name>
</gene>
<reference evidence="1" key="1">
    <citation type="submission" date="2023-07" db="EMBL/GenBank/DDBJ databases">
        <title>The genome sequence of Rhodocytophaga aerolata KACC 12507.</title>
        <authorList>
            <person name="Zhang X."/>
        </authorList>
    </citation>
    <scope>NUCLEOTIDE SEQUENCE</scope>
    <source>
        <strain evidence="1">KACC 12507</strain>
    </source>
</reference>
<evidence type="ECO:0000313" key="1">
    <source>
        <dbReference type="EMBL" id="MDO1448761.1"/>
    </source>
</evidence>
<keyword evidence="2" id="KW-1185">Reference proteome</keyword>
<dbReference type="Pfam" id="PF03692">
    <property type="entry name" value="CxxCxxCC"/>
    <property type="match status" value="1"/>
</dbReference>
<evidence type="ECO:0000313" key="2">
    <source>
        <dbReference type="Proteomes" id="UP001168528"/>
    </source>
</evidence>
<protein>
    <submittedName>
        <fullName evidence="1">YkgJ family cysteine cluster protein</fullName>
    </submittedName>
</protein>
<name>A0ABT8R9J8_9BACT</name>
<dbReference type="EMBL" id="JAUKPO010000013">
    <property type="protein sequence ID" value="MDO1448761.1"/>
    <property type="molecule type" value="Genomic_DNA"/>
</dbReference>
<dbReference type="PANTHER" id="PTHR35866:SF1">
    <property type="entry name" value="YKGJ FAMILY CYSTEINE CLUSTER PROTEIN"/>
    <property type="match status" value="1"/>
</dbReference>
<organism evidence="1 2">
    <name type="scientific">Rhodocytophaga aerolata</name>
    <dbReference type="NCBI Taxonomy" id="455078"/>
    <lineage>
        <taxon>Bacteria</taxon>
        <taxon>Pseudomonadati</taxon>
        <taxon>Bacteroidota</taxon>
        <taxon>Cytophagia</taxon>
        <taxon>Cytophagales</taxon>
        <taxon>Rhodocytophagaceae</taxon>
        <taxon>Rhodocytophaga</taxon>
    </lineage>
</organism>
<accession>A0ABT8R9J8</accession>
<sequence length="164" mass="18991">MDLTQLNERAKKASESTQKYFKKLKKNPPAKLDSIMADLHEEVFTHTDCLTCANCCKTTSPVFTSKDIERLAKHFRQKPGQFISQYLHIDNENDYVLNVAPCPFLTSDNTCIVYESRPQACREYPHTNRKKFYQILPLTLQNTFICPATFQIVEKLKQALILNK</sequence>
<proteinExistence type="predicted"/>